<feature type="domain" description="BF1531-like N-terminal" evidence="1">
    <location>
        <begin position="37"/>
        <end position="216"/>
    </location>
</feature>
<dbReference type="SUPFAM" id="SSF56784">
    <property type="entry name" value="HAD-like"/>
    <property type="match status" value="1"/>
</dbReference>
<evidence type="ECO:0000313" key="3">
    <source>
        <dbReference type="Proteomes" id="UP001628193"/>
    </source>
</evidence>
<dbReference type="InterPro" id="IPR023214">
    <property type="entry name" value="HAD_sf"/>
</dbReference>
<keyword evidence="3" id="KW-1185">Reference proteome</keyword>
<dbReference type="Gene3D" id="3.40.50.1000">
    <property type="entry name" value="HAD superfamily/HAD-like"/>
    <property type="match status" value="1"/>
</dbReference>
<accession>A0ABQ0CA64</accession>
<dbReference type="EMBL" id="BAAFGK010000004">
    <property type="protein sequence ID" value="GAB0057780.1"/>
    <property type="molecule type" value="Genomic_DNA"/>
</dbReference>
<sequence>MLTESLDYPFDIKTILRKRKAICQDLLQQPDLRNIRIALLGGSTTAEIRGILELFLLKSGFKPTFFESEYGKYFEDVVIDDTSLRAFKPDVAFIHTTNVNLLFSPKVFDSEERIADSLHKEMARYQAIWNKLITELHCQVIQNNFDLPPTRALGGLDTTEPYGKTHYILRLNLEFARAARQLSGLIINDIHYLSARIGLEQWFDLDYWFSYKMAVTHTGTVHLAHALATLIRAAYGKSRKCLVLDLDNTLWGGVIGDDGVQGIVLGKETPQGEAFTAFQNYCRELNERGILLAVCSKNDLENAQQGLTHPDMILQSDRFTAFKANWHPKPDNIAQIAQEINIGLDALVFVDDNPAERALVKAQLPPVAVPDVGSEVSRFIEFVDREGFFEVPRLNQEDARRTAYYADNAERTLLASQFADYGAFLASLEMKAEIGPFTPVYLDRITQLTNKTNQFNLTTKRCTLAEMQAMAASPDHITLYGRLADRFGDNGLVTVIAAKVERHTAHIQLWLMSCRVLKRDMEHAMLDALVARANQRGIREILGYYHRTAKNGMVADHYGTLGFECVAQAGDGSSSVWRLDPTIHQSRNVSIKDIHHA</sequence>
<proteinExistence type="predicted"/>
<dbReference type="InterPro" id="IPR036514">
    <property type="entry name" value="SGNH_hydro_sf"/>
</dbReference>
<evidence type="ECO:0000259" key="1">
    <source>
        <dbReference type="Pfam" id="PF21211"/>
    </source>
</evidence>
<dbReference type="InterPro" id="IPR036412">
    <property type="entry name" value="HAD-like_sf"/>
</dbReference>
<name>A0ABQ0CA64_9PROT</name>
<dbReference type="Pfam" id="PF21211">
    <property type="entry name" value="FkbH_N"/>
    <property type="match status" value="1"/>
</dbReference>
<comment type="caution">
    <text evidence="2">The sequence shown here is derived from an EMBL/GenBank/DDBJ whole genome shotgun (WGS) entry which is preliminary data.</text>
</comment>
<dbReference type="NCBIfam" id="TIGR01681">
    <property type="entry name" value="HAD-SF-IIIC"/>
    <property type="match status" value="1"/>
</dbReference>
<dbReference type="Proteomes" id="UP001628193">
    <property type="component" value="Unassembled WGS sequence"/>
</dbReference>
<dbReference type="InterPro" id="IPR010033">
    <property type="entry name" value="HAD_SF_ppase_IIIC"/>
</dbReference>
<dbReference type="InterPro" id="IPR049369">
    <property type="entry name" value="BF1531-like_N"/>
</dbReference>
<reference evidence="2 3" key="2">
    <citation type="submission" date="2024-09" db="EMBL/GenBank/DDBJ databases">
        <title>Draft genome sequence of Candidatus Magnetaquicoccaceae bacterium FCR-1.</title>
        <authorList>
            <person name="Shimoshige H."/>
            <person name="Shimamura S."/>
            <person name="Taoka A."/>
            <person name="Kobayashi H."/>
            <person name="Maekawa T."/>
        </authorList>
    </citation>
    <scope>NUCLEOTIDE SEQUENCE [LARGE SCALE GENOMIC DNA]</scope>
    <source>
        <strain evidence="2 3">FCR-1</strain>
    </source>
</reference>
<reference evidence="2 3" key="1">
    <citation type="submission" date="2024-05" db="EMBL/GenBank/DDBJ databases">
        <authorList>
            <consortium name="Candidatus Magnetaquicoccaceae bacterium FCR-1 genome sequencing consortium"/>
            <person name="Shimoshige H."/>
            <person name="Shimamura S."/>
            <person name="Taoka A."/>
            <person name="Kobayashi H."/>
            <person name="Maekawa T."/>
        </authorList>
    </citation>
    <scope>NUCLEOTIDE SEQUENCE [LARGE SCALE GENOMIC DNA]</scope>
    <source>
        <strain evidence="2 3">FCR-1</strain>
    </source>
</reference>
<dbReference type="RefSeq" id="WP_420905471.1">
    <property type="nucleotide sequence ID" value="NZ_BAAFGK010000004.1"/>
</dbReference>
<gene>
    <name evidence="2" type="ORF">SIID45300_02112</name>
</gene>
<protein>
    <recommendedName>
        <fullName evidence="1">BF1531-like N-terminal domain-containing protein</fullName>
    </recommendedName>
</protein>
<evidence type="ECO:0000313" key="2">
    <source>
        <dbReference type="EMBL" id="GAB0057780.1"/>
    </source>
</evidence>
<organism evidence="2 3">
    <name type="scientific">Candidatus Magnetaquiglobus chichijimensis</name>
    <dbReference type="NCBI Taxonomy" id="3141448"/>
    <lineage>
        <taxon>Bacteria</taxon>
        <taxon>Pseudomonadati</taxon>
        <taxon>Pseudomonadota</taxon>
        <taxon>Magnetococcia</taxon>
        <taxon>Magnetococcales</taxon>
        <taxon>Candidatus Magnetaquicoccaceae</taxon>
        <taxon>Candidatus Magnetaquiglobus</taxon>
    </lineage>
</organism>
<dbReference type="InterPro" id="IPR010037">
    <property type="entry name" value="FkbH_domain"/>
</dbReference>
<dbReference type="NCBIfam" id="TIGR01686">
    <property type="entry name" value="FkbH"/>
    <property type="match status" value="1"/>
</dbReference>
<dbReference type="Gene3D" id="3.40.50.1110">
    <property type="entry name" value="SGNH hydrolase"/>
    <property type="match status" value="1"/>
</dbReference>